<feature type="region of interest" description="Disordered" evidence="13">
    <location>
        <begin position="117"/>
        <end position="160"/>
    </location>
</feature>
<organism evidence="15">
    <name type="scientific">Rhipicephalus appendiculatus</name>
    <name type="common">Brown ear tick</name>
    <dbReference type="NCBI Taxonomy" id="34631"/>
    <lineage>
        <taxon>Eukaryota</taxon>
        <taxon>Metazoa</taxon>
        <taxon>Ecdysozoa</taxon>
        <taxon>Arthropoda</taxon>
        <taxon>Chelicerata</taxon>
        <taxon>Arachnida</taxon>
        <taxon>Acari</taxon>
        <taxon>Parasitiformes</taxon>
        <taxon>Ixodida</taxon>
        <taxon>Ixodoidea</taxon>
        <taxon>Ixodidae</taxon>
        <taxon>Rhipicephalinae</taxon>
        <taxon>Rhipicephalus</taxon>
        <taxon>Rhipicephalus</taxon>
    </lineage>
</organism>
<accession>A0A131YJ03</accession>
<dbReference type="GO" id="GO:0032259">
    <property type="term" value="P:methylation"/>
    <property type="evidence" value="ECO:0007669"/>
    <property type="project" value="UniProtKB-KW"/>
</dbReference>
<comment type="subcellular location">
    <subcellularLocation>
        <location evidence="2">Chromosome</location>
    </subcellularLocation>
    <subcellularLocation>
        <location evidence="1">Nucleus</location>
    </subcellularLocation>
</comment>
<evidence type="ECO:0000256" key="6">
    <source>
        <dbReference type="ARBA" id="ARBA00022679"/>
    </source>
</evidence>
<name>A0A131YJ03_RHIAP</name>
<reference evidence="15" key="1">
    <citation type="journal article" date="2016" name="Ticks Tick Borne Dis.">
        <title>De novo assembly and annotation of the salivary gland transcriptome of Rhipicephalus appendiculatus male and female ticks during blood feeding.</title>
        <authorList>
            <person name="de Castro M.H."/>
            <person name="de Klerk D."/>
            <person name="Pienaar R."/>
            <person name="Latif A.A."/>
            <person name="Rees D.J."/>
            <person name="Mans B.J."/>
        </authorList>
    </citation>
    <scope>NUCLEOTIDE SEQUENCE</scope>
    <source>
        <tissue evidence="15">Salivary glands</tissue>
    </source>
</reference>
<feature type="region of interest" description="Disordered" evidence="13">
    <location>
        <begin position="1"/>
        <end position="57"/>
    </location>
</feature>
<dbReference type="PANTHER" id="PTHR46167:SF1">
    <property type="entry name" value="N-LYSINE METHYLTRANSFERASE KMT5A"/>
    <property type="match status" value="1"/>
</dbReference>
<evidence type="ECO:0000256" key="1">
    <source>
        <dbReference type="ARBA" id="ARBA00004123"/>
    </source>
</evidence>
<dbReference type="InterPro" id="IPR047266">
    <property type="entry name" value="KMT5A-like_SET"/>
</dbReference>
<feature type="domain" description="SET" evidence="14">
    <location>
        <begin position="224"/>
        <end position="345"/>
    </location>
</feature>
<dbReference type="EMBL" id="GEDV01010127">
    <property type="protein sequence ID" value="JAP78430.1"/>
    <property type="molecule type" value="Transcribed_RNA"/>
</dbReference>
<dbReference type="CDD" id="cd10528">
    <property type="entry name" value="SET_SETD8"/>
    <property type="match status" value="1"/>
</dbReference>
<keyword evidence="11" id="KW-0539">Nucleus</keyword>
<dbReference type="AlphaFoldDB" id="A0A131YJ03"/>
<keyword evidence="10" id="KW-0804">Transcription</keyword>
<dbReference type="Pfam" id="PF00856">
    <property type="entry name" value="SET"/>
    <property type="match status" value="1"/>
</dbReference>
<evidence type="ECO:0000256" key="12">
    <source>
        <dbReference type="ARBA" id="ARBA00047784"/>
    </source>
</evidence>
<dbReference type="SUPFAM" id="SSF82199">
    <property type="entry name" value="SET domain"/>
    <property type="match status" value="1"/>
</dbReference>
<dbReference type="GO" id="GO:0005634">
    <property type="term" value="C:nucleus"/>
    <property type="evidence" value="ECO:0007669"/>
    <property type="project" value="UniProtKB-SubCell"/>
</dbReference>
<dbReference type="InterPro" id="IPR016858">
    <property type="entry name" value="KMT5A-like"/>
</dbReference>
<evidence type="ECO:0000256" key="7">
    <source>
        <dbReference type="ARBA" id="ARBA00022691"/>
    </source>
</evidence>
<evidence type="ECO:0000313" key="15">
    <source>
        <dbReference type="EMBL" id="JAP78430.1"/>
    </source>
</evidence>
<evidence type="ECO:0000256" key="9">
    <source>
        <dbReference type="ARBA" id="ARBA00023015"/>
    </source>
</evidence>
<dbReference type="GO" id="GO:0006357">
    <property type="term" value="P:regulation of transcription by RNA polymerase II"/>
    <property type="evidence" value="ECO:0007669"/>
    <property type="project" value="TreeGrafter"/>
</dbReference>
<dbReference type="GO" id="GO:0140944">
    <property type="term" value="F:histone H4K20 monomethyltransferase activity"/>
    <property type="evidence" value="ECO:0007669"/>
    <property type="project" value="UniProtKB-EC"/>
</dbReference>
<protein>
    <recommendedName>
        <fullName evidence="3">[histone H4]-lysine(20) N-methyltransferase</fullName>
        <ecNumber evidence="3">2.1.1.361</ecNumber>
    </recommendedName>
</protein>
<proteinExistence type="predicted"/>
<keyword evidence="8" id="KW-0156">Chromatin regulator</keyword>
<keyword evidence="7" id="KW-0949">S-adenosyl-L-methionine</keyword>
<keyword evidence="6 15" id="KW-0808">Transferase</keyword>
<dbReference type="Gene3D" id="2.170.270.10">
    <property type="entry name" value="SET domain"/>
    <property type="match status" value="1"/>
</dbReference>
<feature type="compositionally biased region" description="Low complexity" evidence="13">
    <location>
        <begin position="45"/>
        <end position="54"/>
    </location>
</feature>
<dbReference type="PROSITE" id="PS50280">
    <property type="entry name" value="SET"/>
    <property type="match status" value="1"/>
</dbReference>
<dbReference type="InterPro" id="IPR046341">
    <property type="entry name" value="SET_dom_sf"/>
</dbReference>
<dbReference type="SMART" id="SM00317">
    <property type="entry name" value="SET"/>
    <property type="match status" value="1"/>
</dbReference>
<dbReference type="InterPro" id="IPR001214">
    <property type="entry name" value="SET_dom"/>
</dbReference>
<evidence type="ECO:0000256" key="4">
    <source>
        <dbReference type="ARBA" id="ARBA00022454"/>
    </source>
</evidence>
<comment type="catalytic activity">
    <reaction evidence="12">
        <text>L-lysyl(20)-[histone H4] + S-adenosyl-L-methionine = N(6)-methyl-L-lysyl(20)-[histone H4] + S-adenosyl-L-homocysteine + H(+)</text>
        <dbReference type="Rhea" id="RHEA:60344"/>
        <dbReference type="Rhea" id="RHEA-COMP:15554"/>
        <dbReference type="Rhea" id="RHEA-COMP:15555"/>
        <dbReference type="ChEBI" id="CHEBI:15378"/>
        <dbReference type="ChEBI" id="CHEBI:29969"/>
        <dbReference type="ChEBI" id="CHEBI:57856"/>
        <dbReference type="ChEBI" id="CHEBI:59789"/>
        <dbReference type="ChEBI" id="CHEBI:61929"/>
        <dbReference type="EC" id="2.1.1.361"/>
    </reaction>
</comment>
<keyword evidence="4" id="KW-0158">Chromosome</keyword>
<evidence type="ECO:0000259" key="14">
    <source>
        <dbReference type="PROSITE" id="PS50280"/>
    </source>
</evidence>
<evidence type="ECO:0000256" key="5">
    <source>
        <dbReference type="ARBA" id="ARBA00022603"/>
    </source>
</evidence>
<keyword evidence="5 15" id="KW-0489">Methyltransferase</keyword>
<evidence type="ECO:0000256" key="2">
    <source>
        <dbReference type="ARBA" id="ARBA00004286"/>
    </source>
</evidence>
<dbReference type="PROSITE" id="PS51571">
    <property type="entry name" value="SAM_MT43_PR_SET"/>
    <property type="match status" value="1"/>
</dbReference>
<evidence type="ECO:0000256" key="10">
    <source>
        <dbReference type="ARBA" id="ARBA00023163"/>
    </source>
</evidence>
<evidence type="ECO:0000256" key="13">
    <source>
        <dbReference type="SAM" id="MobiDB-lite"/>
    </source>
</evidence>
<sequence length="360" mass="39598">MVKGRKKCTVDPTRSKKTAPALCRSGDGNAAVKQKDGKSPAANATRTSPPVTRSTRIDDYFPVLGTEMATAEEVASEHSYSRRRPIKREPPCPLQQLVEPEVQIPCPDAAALPAGLSLTATQPPSPPSADTKMPTVGVPKTHQDRSKSASRAANKPATRVTVKAPVAAEVEYDPLKVAKRKTEVPCHSLTEYFSIRRSGRKTKATLARERQKQVEDAILNGIEEGFQVTEFADKGRGVTTSRPLKAGDFVLEYAGELIDVQEAKLREQIYATDSSIGCYMYYFTCRNKQYCVDATKESGRLGRLVNHSKRGNLKTQTCIIKGIPHLVLVAQRNIEAGEELLYDYGDRSKASLQFHPWLAL</sequence>
<dbReference type="PANTHER" id="PTHR46167">
    <property type="entry name" value="N-LYSINE METHYLTRANSFERASE KMT5A"/>
    <property type="match status" value="1"/>
</dbReference>
<evidence type="ECO:0000256" key="3">
    <source>
        <dbReference type="ARBA" id="ARBA00012187"/>
    </source>
</evidence>
<evidence type="ECO:0000256" key="8">
    <source>
        <dbReference type="ARBA" id="ARBA00022853"/>
    </source>
</evidence>
<dbReference type="InterPro" id="IPR051760">
    <property type="entry name" value="KMT5A"/>
</dbReference>
<evidence type="ECO:0000256" key="11">
    <source>
        <dbReference type="ARBA" id="ARBA00023242"/>
    </source>
</evidence>
<keyword evidence="9" id="KW-0805">Transcription regulation</keyword>
<dbReference type="EC" id="2.1.1.361" evidence="3"/>
<dbReference type="GO" id="GO:0005700">
    <property type="term" value="C:polytene chromosome"/>
    <property type="evidence" value="ECO:0007669"/>
    <property type="project" value="TreeGrafter"/>
</dbReference>
<dbReference type="GO" id="GO:0043516">
    <property type="term" value="P:regulation of DNA damage response, signal transduction by p53 class mediator"/>
    <property type="evidence" value="ECO:0007669"/>
    <property type="project" value="TreeGrafter"/>
</dbReference>